<proteinExistence type="predicted"/>
<accession>A0A210QQ76</accession>
<feature type="chain" id="PRO_5012690738" description="EGF-like domain-containing protein" evidence="1">
    <location>
        <begin position="21"/>
        <end position="498"/>
    </location>
</feature>
<dbReference type="OrthoDB" id="6084954at2759"/>
<sequence length="498" mass="52476">MNTILLFAIAMFGVLSSCSGHYYRRRTYFRPVVHKRGVIPHRVFIHRYPTYMIQKKSMGTVYPTNGHGPFYRPNFPASINTFHPQATVNPNVVIPSNGRVVNPGFVAPNTGRFINPVNGGFLNPVNGGFVNTGFVVPREGGVIPGGVSVVGTPDVTSVVPTFTNLGINSMSELPPMDFNKNVIIDGIDTFPGDSFLFPGAGIGFQTKDVGADGKPVVQEQNKNGDQAATPDSSSLGVTSGIDAGFPAISPVVITDTSNGAELPVITPVVITDATDSTGLPDMTFPEVGLPDTNEIFPGVGGGKQNSSCHKTGCDTGAECVFAEEYICPSYIPSVACECRLGCRLDYNFIPLGGSITIDVCGNTCSCNNMYGAAECTQRMCKPEEPALSIAGTIPSDNDLGGFQGAFDSITEFPTAKTDSGFDLPPSASSRVTVPELQLFSEPMQVVEKLVNDSPVPSVNDGSAAETPVVGDTLNNVIGISNTDNTVSPQELSTESPVV</sequence>
<name>A0A210QQ76_MIZYE</name>
<comment type="caution">
    <text evidence="2">The sequence shown here is derived from an EMBL/GenBank/DDBJ whole genome shotgun (WGS) entry which is preliminary data.</text>
</comment>
<evidence type="ECO:0000313" key="2">
    <source>
        <dbReference type="EMBL" id="OWF50896.1"/>
    </source>
</evidence>
<organism evidence="2 3">
    <name type="scientific">Mizuhopecten yessoensis</name>
    <name type="common">Japanese scallop</name>
    <name type="synonym">Patinopecten yessoensis</name>
    <dbReference type="NCBI Taxonomy" id="6573"/>
    <lineage>
        <taxon>Eukaryota</taxon>
        <taxon>Metazoa</taxon>
        <taxon>Spiralia</taxon>
        <taxon>Lophotrochozoa</taxon>
        <taxon>Mollusca</taxon>
        <taxon>Bivalvia</taxon>
        <taxon>Autobranchia</taxon>
        <taxon>Pteriomorphia</taxon>
        <taxon>Pectinida</taxon>
        <taxon>Pectinoidea</taxon>
        <taxon>Pectinidae</taxon>
        <taxon>Mizuhopecten</taxon>
    </lineage>
</organism>
<protein>
    <recommendedName>
        <fullName evidence="4">EGF-like domain-containing protein</fullName>
    </recommendedName>
</protein>
<evidence type="ECO:0000313" key="3">
    <source>
        <dbReference type="Proteomes" id="UP000242188"/>
    </source>
</evidence>
<feature type="signal peptide" evidence="1">
    <location>
        <begin position="1"/>
        <end position="20"/>
    </location>
</feature>
<dbReference type="Proteomes" id="UP000242188">
    <property type="component" value="Unassembled WGS sequence"/>
</dbReference>
<keyword evidence="1" id="KW-0732">Signal</keyword>
<dbReference type="AlphaFoldDB" id="A0A210QQ76"/>
<evidence type="ECO:0008006" key="4">
    <source>
        <dbReference type="Google" id="ProtNLM"/>
    </source>
</evidence>
<dbReference type="EMBL" id="NEDP02002419">
    <property type="protein sequence ID" value="OWF50896.1"/>
    <property type="molecule type" value="Genomic_DNA"/>
</dbReference>
<keyword evidence="3" id="KW-1185">Reference proteome</keyword>
<reference evidence="2 3" key="1">
    <citation type="journal article" date="2017" name="Nat. Ecol. Evol.">
        <title>Scallop genome provides insights into evolution of bilaterian karyotype and development.</title>
        <authorList>
            <person name="Wang S."/>
            <person name="Zhang J."/>
            <person name="Jiao W."/>
            <person name="Li J."/>
            <person name="Xun X."/>
            <person name="Sun Y."/>
            <person name="Guo X."/>
            <person name="Huan P."/>
            <person name="Dong B."/>
            <person name="Zhang L."/>
            <person name="Hu X."/>
            <person name="Sun X."/>
            <person name="Wang J."/>
            <person name="Zhao C."/>
            <person name="Wang Y."/>
            <person name="Wang D."/>
            <person name="Huang X."/>
            <person name="Wang R."/>
            <person name="Lv J."/>
            <person name="Li Y."/>
            <person name="Zhang Z."/>
            <person name="Liu B."/>
            <person name="Lu W."/>
            <person name="Hui Y."/>
            <person name="Liang J."/>
            <person name="Zhou Z."/>
            <person name="Hou R."/>
            <person name="Li X."/>
            <person name="Liu Y."/>
            <person name="Li H."/>
            <person name="Ning X."/>
            <person name="Lin Y."/>
            <person name="Zhao L."/>
            <person name="Xing Q."/>
            <person name="Dou J."/>
            <person name="Li Y."/>
            <person name="Mao J."/>
            <person name="Guo H."/>
            <person name="Dou H."/>
            <person name="Li T."/>
            <person name="Mu C."/>
            <person name="Jiang W."/>
            <person name="Fu Q."/>
            <person name="Fu X."/>
            <person name="Miao Y."/>
            <person name="Liu J."/>
            <person name="Yu Q."/>
            <person name="Li R."/>
            <person name="Liao H."/>
            <person name="Li X."/>
            <person name="Kong Y."/>
            <person name="Jiang Z."/>
            <person name="Chourrout D."/>
            <person name="Li R."/>
            <person name="Bao Z."/>
        </authorList>
    </citation>
    <scope>NUCLEOTIDE SEQUENCE [LARGE SCALE GENOMIC DNA]</scope>
    <source>
        <strain evidence="2 3">PY_sf001</strain>
    </source>
</reference>
<evidence type="ECO:0000256" key="1">
    <source>
        <dbReference type="SAM" id="SignalP"/>
    </source>
</evidence>
<gene>
    <name evidence="2" type="ORF">KP79_PYT00799</name>
</gene>